<keyword evidence="4" id="KW-0808">Transferase</keyword>
<name>A0AAD0W3J1_PSEO7</name>
<dbReference type="PANTHER" id="PTHR43300">
    <property type="entry name" value="ACETYLTRANSFERASE"/>
    <property type="match status" value="1"/>
</dbReference>
<dbReference type="GO" id="GO:0008811">
    <property type="term" value="F:chloramphenicol O-acetyltransferase activity"/>
    <property type="evidence" value="ECO:0007669"/>
    <property type="project" value="UniProtKB-EC"/>
</dbReference>
<evidence type="ECO:0000256" key="5">
    <source>
        <dbReference type="ARBA" id="ARBA00023251"/>
    </source>
</evidence>
<evidence type="ECO:0000256" key="7">
    <source>
        <dbReference type="ARBA" id="ARBA00047633"/>
    </source>
</evidence>
<dbReference type="Pfam" id="PF00132">
    <property type="entry name" value="Hexapep"/>
    <property type="match status" value="1"/>
</dbReference>
<evidence type="ECO:0000256" key="3">
    <source>
        <dbReference type="ARBA" id="ARBA00020291"/>
    </source>
</evidence>
<sequence>MAHKQHYSKAELIELGIKAVGDNCLVSRKASLFGIERISLGDNVRIDDFCILSAGSEGITLGNYIHIGAYSSLIGDSAIILEDYAGLSARVTIYSSSDDYSGEWMTNPTVDEAFTNVTSKPVYLGKHCIIGAGAIVLPGVTLKEGVAVGAQSLVTRSVDEFKIVAGSPARFVKSRSRALLEKEKAFKGQC</sequence>
<proteinExistence type="inferred from homology"/>
<dbReference type="SUPFAM" id="SSF51161">
    <property type="entry name" value="Trimeric LpxA-like enzymes"/>
    <property type="match status" value="1"/>
</dbReference>
<dbReference type="RefSeq" id="WP_088531625.1">
    <property type="nucleotide sequence ID" value="NZ_CP021646.1"/>
</dbReference>
<dbReference type="EMBL" id="CP031761">
    <property type="protein sequence ID" value="AXR01158.1"/>
    <property type="molecule type" value="Genomic_DNA"/>
</dbReference>
<protein>
    <recommendedName>
        <fullName evidence="3">Chloramphenicol acetyltransferase</fullName>
        <ecNumber evidence="2">2.3.1.28</ecNumber>
    </recommendedName>
</protein>
<reference evidence="8 9" key="1">
    <citation type="submission" date="2018-08" db="EMBL/GenBank/DDBJ databases">
        <title>Whole Genome Sequences of Two Pseudoalteromonas piscicida Strains, DE1-A and DE2-A, which Exhibit Strong Antibacterial Activity against Vibrio vulnificus.</title>
        <authorList>
            <person name="Richards G.P."/>
            <person name="Needleman D.S."/>
            <person name="Watson M.A."/>
            <person name="Polson S.W."/>
        </authorList>
    </citation>
    <scope>NUCLEOTIDE SEQUENCE [LARGE SCALE GENOMIC DNA]</scope>
    <source>
        <strain evidence="8 9">DE2-A</strain>
    </source>
</reference>
<accession>A0AAD0W3J1</accession>
<dbReference type="InterPro" id="IPR050179">
    <property type="entry name" value="Trans_hexapeptide_repeat"/>
</dbReference>
<evidence type="ECO:0000313" key="9">
    <source>
        <dbReference type="Proteomes" id="UP000258102"/>
    </source>
</evidence>
<keyword evidence="5" id="KW-0046">Antibiotic resistance</keyword>
<evidence type="ECO:0000256" key="2">
    <source>
        <dbReference type="ARBA" id="ARBA00013235"/>
    </source>
</evidence>
<dbReference type="Proteomes" id="UP000258102">
    <property type="component" value="Chromosome 1"/>
</dbReference>
<keyword evidence="6 8" id="KW-0012">Acyltransferase</keyword>
<comment type="catalytic activity">
    <reaction evidence="7">
        <text>chloramphenicol + acetyl-CoA = chloramphenicol 3-acetate + CoA</text>
        <dbReference type="Rhea" id="RHEA:18421"/>
        <dbReference type="ChEBI" id="CHEBI:16730"/>
        <dbReference type="ChEBI" id="CHEBI:17698"/>
        <dbReference type="ChEBI" id="CHEBI:57287"/>
        <dbReference type="ChEBI" id="CHEBI:57288"/>
        <dbReference type="EC" id="2.3.1.28"/>
    </reaction>
</comment>
<dbReference type="PANTHER" id="PTHR43300:SF12">
    <property type="entry name" value="CHLORAMPHENICOL ACETYLTRANSFERASE"/>
    <property type="match status" value="1"/>
</dbReference>
<dbReference type="GO" id="GO:0046677">
    <property type="term" value="P:response to antibiotic"/>
    <property type="evidence" value="ECO:0007669"/>
    <property type="project" value="UniProtKB-KW"/>
</dbReference>
<dbReference type="EC" id="2.3.1.28" evidence="2"/>
<organism evidence="8 9">
    <name type="scientific">Pseudoalteromonas piscicida</name>
    <dbReference type="NCBI Taxonomy" id="43662"/>
    <lineage>
        <taxon>Bacteria</taxon>
        <taxon>Pseudomonadati</taxon>
        <taxon>Pseudomonadota</taxon>
        <taxon>Gammaproteobacteria</taxon>
        <taxon>Alteromonadales</taxon>
        <taxon>Pseudoalteromonadaceae</taxon>
        <taxon>Pseudoalteromonas</taxon>
    </lineage>
</organism>
<evidence type="ECO:0000256" key="1">
    <source>
        <dbReference type="ARBA" id="ARBA00007274"/>
    </source>
</evidence>
<dbReference type="KEGG" id="ppis:B1L02_14685"/>
<evidence type="ECO:0000256" key="6">
    <source>
        <dbReference type="ARBA" id="ARBA00023315"/>
    </source>
</evidence>
<comment type="similarity">
    <text evidence="1">Belongs to the transferase hexapeptide repeat family.</text>
</comment>
<dbReference type="AlphaFoldDB" id="A0AAD0W3J1"/>
<gene>
    <name evidence="8" type="ORF">D0511_03050</name>
</gene>
<dbReference type="CDD" id="cd04647">
    <property type="entry name" value="LbH_MAT_like"/>
    <property type="match status" value="1"/>
</dbReference>
<evidence type="ECO:0000313" key="8">
    <source>
        <dbReference type="EMBL" id="AXR01158.1"/>
    </source>
</evidence>
<dbReference type="InterPro" id="IPR001451">
    <property type="entry name" value="Hexapep"/>
</dbReference>
<evidence type="ECO:0000256" key="4">
    <source>
        <dbReference type="ARBA" id="ARBA00022679"/>
    </source>
</evidence>
<dbReference type="InterPro" id="IPR011004">
    <property type="entry name" value="Trimer_LpxA-like_sf"/>
</dbReference>
<dbReference type="Gene3D" id="2.160.10.10">
    <property type="entry name" value="Hexapeptide repeat proteins"/>
    <property type="match status" value="1"/>
</dbReference>